<evidence type="ECO:0000313" key="2">
    <source>
        <dbReference type="Proteomes" id="UP001595533"/>
    </source>
</evidence>
<name>A0ABV7JC32_9GAMM</name>
<evidence type="ECO:0000313" key="1">
    <source>
        <dbReference type="EMBL" id="MFC3193778.1"/>
    </source>
</evidence>
<dbReference type="Pfam" id="PF19617">
    <property type="entry name" value="DUF6122"/>
    <property type="match status" value="1"/>
</dbReference>
<keyword evidence="2" id="KW-1185">Reference proteome</keyword>
<dbReference type="Proteomes" id="UP001595533">
    <property type="component" value="Unassembled WGS sequence"/>
</dbReference>
<dbReference type="InterPro" id="IPR046125">
    <property type="entry name" value="DUF6122"/>
</dbReference>
<organism evidence="1 2">
    <name type="scientific">Marinicella sediminis</name>
    <dbReference type="NCBI Taxonomy" id="1792834"/>
    <lineage>
        <taxon>Bacteria</taxon>
        <taxon>Pseudomonadati</taxon>
        <taxon>Pseudomonadota</taxon>
        <taxon>Gammaproteobacteria</taxon>
        <taxon>Lysobacterales</taxon>
        <taxon>Marinicellaceae</taxon>
        <taxon>Marinicella</taxon>
    </lineage>
</organism>
<dbReference type="EMBL" id="JBHRTS010000003">
    <property type="protein sequence ID" value="MFC3193778.1"/>
    <property type="molecule type" value="Genomic_DNA"/>
</dbReference>
<dbReference type="RefSeq" id="WP_077411421.1">
    <property type="nucleotide sequence ID" value="NZ_JBHRTS010000003.1"/>
</dbReference>
<reference evidence="2" key="1">
    <citation type="journal article" date="2019" name="Int. J. Syst. Evol. Microbiol.">
        <title>The Global Catalogue of Microorganisms (GCM) 10K type strain sequencing project: providing services to taxonomists for standard genome sequencing and annotation.</title>
        <authorList>
            <consortium name="The Broad Institute Genomics Platform"/>
            <consortium name="The Broad Institute Genome Sequencing Center for Infectious Disease"/>
            <person name="Wu L."/>
            <person name="Ma J."/>
        </authorList>
    </citation>
    <scope>NUCLEOTIDE SEQUENCE [LARGE SCALE GENOMIC DNA]</scope>
    <source>
        <strain evidence="2">KCTC 42953</strain>
    </source>
</reference>
<comment type="caution">
    <text evidence="1">The sequence shown here is derived from an EMBL/GenBank/DDBJ whole genome shotgun (WGS) entry which is preliminary data.</text>
</comment>
<proteinExistence type="predicted"/>
<protein>
    <submittedName>
        <fullName evidence="1">DUF6122 family protein</fullName>
    </submittedName>
</protein>
<sequence length="105" mass="12083">MWHILLHILLPLLVARTAFHNTWVKAWLLLLLTMLVDLDHLLANPIYDPNRCSIGHHPLHQPELFPLYLLCLLFPQTRLLGLGLVIHMSLDSLDCVAMGQWFTGQ</sequence>
<accession>A0ABV7JC32</accession>
<gene>
    <name evidence="1" type="ORF">ACFODZ_05955</name>
</gene>